<feature type="domain" description="IDEAL" evidence="1">
    <location>
        <begin position="22"/>
        <end position="58"/>
    </location>
</feature>
<name>A0A1H8LAF8_9BACL</name>
<dbReference type="Pfam" id="PF08858">
    <property type="entry name" value="IDEAL"/>
    <property type="match status" value="1"/>
</dbReference>
<protein>
    <submittedName>
        <fullName evidence="3">IDEAL domain-containing protein</fullName>
    </submittedName>
</protein>
<dbReference type="EMBL" id="FODH01000004">
    <property type="protein sequence ID" value="SEO02071.1"/>
    <property type="molecule type" value="Genomic_DNA"/>
</dbReference>
<gene>
    <name evidence="2" type="ORF">KP014_09525</name>
    <name evidence="3" type="ORF">SAMN04487895_104254</name>
</gene>
<reference evidence="3 4" key="1">
    <citation type="submission" date="2016-10" db="EMBL/GenBank/DDBJ databases">
        <authorList>
            <person name="de Groot N.N."/>
        </authorList>
    </citation>
    <scope>NUCLEOTIDE SEQUENCE [LARGE SCALE GENOMIC DNA]</scope>
    <source>
        <strain evidence="3 4">CGMCC 1.10238</strain>
    </source>
</reference>
<evidence type="ECO:0000313" key="2">
    <source>
        <dbReference type="EMBL" id="QWU17363.1"/>
    </source>
</evidence>
<dbReference type="AlphaFoldDB" id="A0A1H8LAF8"/>
<reference evidence="2 5" key="2">
    <citation type="submission" date="2021-06" db="EMBL/GenBank/DDBJ databases">
        <title>Whole genome sequence of Paenibacillus sophorae DSM23020 for comparative genomics.</title>
        <authorList>
            <person name="Kim M.-J."/>
            <person name="Lee G."/>
            <person name="Shin J.-H."/>
        </authorList>
    </citation>
    <scope>NUCLEOTIDE SEQUENCE [LARGE SCALE GENOMIC DNA]</scope>
    <source>
        <strain evidence="2 5">DSM 23020</strain>
    </source>
</reference>
<dbReference type="RefSeq" id="WP_036595702.1">
    <property type="nucleotide sequence ID" value="NZ_CP076607.1"/>
</dbReference>
<proteinExistence type="predicted"/>
<dbReference type="InterPro" id="IPR014957">
    <property type="entry name" value="IDEAL_dom"/>
</dbReference>
<accession>A0A1H8LAF8</accession>
<evidence type="ECO:0000259" key="1">
    <source>
        <dbReference type="SMART" id="SM00914"/>
    </source>
</evidence>
<evidence type="ECO:0000313" key="5">
    <source>
        <dbReference type="Proteomes" id="UP000683429"/>
    </source>
</evidence>
<organism evidence="3 4">
    <name type="scientific">Paenibacillus sophorae</name>
    <dbReference type="NCBI Taxonomy" id="1333845"/>
    <lineage>
        <taxon>Bacteria</taxon>
        <taxon>Bacillati</taxon>
        <taxon>Bacillota</taxon>
        <taxon>Bacilli</taxon>
        <taxon>Bacillales</taxon>
        <taxon>Paenibacillaceae</taxon>
        <taxon>Paenibacillus</taxon>
    </lineage>
</organism>
<dbReference type="Proteomes" id="UP000683429">
    <property type="component" value="Chromosome"/>
</dbReference>
<evidence type="ECO:0000313" key="3">
    <source>
        <dbReference type="EMBL" id="SEO02071.1"/>
    </source>
</evidence>
<dbReference type="STRING" id="1333845.SAMN04487895_104254"/>
<dbReference type="Proteomes" id="UP000198809">
    <property type="component" value="Unassembled WGS sequence"/>
</dbReference>
<dbReference type="EMBL" id="CP076607">
    <property type="protein sequence ID" value="QWU17363.1"/>
    <property type="molecule type" value="Genomic_DNA"/>
</dbReference>
<evidence type="ECO:0000313" key="4">
    <source>
        <dbReference type="Proteomes" id="UP000198809"/>
    </source>
</evidence>
<dbReference type="SMART" id="SM00914">
    <property type="entry name" value="IDEAL"/>
    <property type="match status" value="1"/>
</dbReference>
<keyword evidence="5" id="KW-1185">Reference proteome</keyword>
<sequence>MFIDAYMQMRYEQARGVLAEVILENAIKRFREKRIRMLIDQALDQRDAKAFYRYSAELAGIRKDEIE</sequence>
<dbReference type="Gene3D" id="4.10.810.10">
    <property type="entry name" value="Virus Scaffolding Protein, Chain A"/>
    <property type="match status" value="1"/>
</dbReference>
<dbReference type="InterPro" id="IPR027393">
    <property type="entry name" value="Virus_scaffolding_prot_C"/>
</dbReference>